<evidence type="ECO:0000313" key="7">
    <source>
        <dbReference type="Proteomes" id="UP001583172"/>
    </source>
</evidence>
<name>A0ABR3VAV0_HUMIN</name>
<evidence type="ECO:0000313" key="6">
    <source>
        <dbReference type="EMBL" id="KAL1838516.1"/>
    </source>
</evidence>
<keyword evidence="2" id="KW-0268">Exocytosis</keyword>
<dbReference type="InterPro" id="IPR036322">
    <property type="entry name" value="WD40_repeat_dom_sf"/>
</dbReference>
<dbReference type="InterPro" id="IPR015943">
    <property type="entry name" value="WD40/YVTN_repeat-like_dom_sf"/>
</dbReference>
<feature type="compositionally biased region" description="Basic and acidic residues" evidence="4">
    <location>
        <begin position="578"/>
        <end position="592"/>
    </location>
</feature>
<dbReference type="SMART" id="SM00320">
    <property type="entry name" value="WD40"/>
    <property type="match status" value="4"/>
</dbReference>
<dbReference type="PANTHER" id="PTHR10241">
    <property type="entry name" value="LETHAL 2 GIANT LARVAE PROTEIN"/>
    <property type="match status" value="1"/>
</dbReference>
<dbReference type="InterPro" id="IPR011047">
    <property type="entry name" value="Quinoprotein_ADH-like_sf"/>
</dbReference>
<comment type="caution">
    <text evidence="6">The sequence shown here is derived from an EMBL/GenBank/DDBJ whole genome shotgun (WGS) entry which is preliminary data.</text>
</comment>
<sequence>MASFLRARQAGVQNDLSAGITQGMFAAEVLVRYGINSQISSLAYDPVQSLLAIGTAASQYGPPKIYVFGAQRVVRTFTPQTSASSSSLVSSTQPPLAIRHLAFVANRLVSVDSRNQLAVWDLQSQVSDDTKPAAKTTYGRVACVTTDPGLDWVFVGLQQSGGEVFAYDLDRERPAVGFRLPCFWTGRSGPGAARPVGLGLGPNLVGLKLHPRDIGKMLIAYDRGAVIYSFKQNALERSFEYILPAGAPGGDGMGVEKERRPKLVQATWHPTGTFILTAHEDGSLVFWDPKDGRVVAARSIYRTHINEATKGGATLTHTPLTPFGPIKWCCKASNPDDTALLIAGGQTPDDPDKGLTFLDLGPTPIYATSSWEVLTNHFEAKQRLTLPIPPGAHVADYCLIPRTSPFYDGAQDPVAVLVLLTSGELLTLSFPSGYPITPTNTLHPSLSFVHPFVHKVNVCAMRRERWLSFVETRNKGDPILQGGGPAPRRRAAPARREQRNIVQVAHADGTVRVWDLGFDDEIENPQQLQVDVARALGRFEDVSVTSLAMASATGEMAVGTGKGEVVVWRWGANRVYGREGEDGGGGKEEKKKPGGLTDVSDRAEPSLKDGLQPLVLYEAPAPGGAVSVVAVSDVGFVAAGFESGAFAIIDLRGPSVMFQAATVAEFVGKGKEEKRSSFLRGSSSKSPAAKEFPTAVEFGVLTLEGDGYSSIACFVGTNLGHVATLKILPAGGGYKAQPAGVAKCGGDKVVAICPVNVDTGKSAAATGVAVAGLREGRQVHGVLVVATQTEARIFKPASAKGASRSFDDQFCDTARVVEVPGSTSGGTALVAIFGDRTARAYALPSLKELGRVSLPILDPARTTSAVLSPAGDLLAWTGPSELAVLPLWSGSNSGKAAPASGGLADELINPDLTLPPRPTISNLQWMTGTQYVSPTDLDLLIGGEDRPPGKRMLAAAAAERKGMQQGQGQAGQAGQQEGWGSYLSRQIQERTERLTMVDDAMSKLQETSQGWADEVNKFVRKQKRDAVLGSVKKGLF</sequence>
<dbReference type="SUPFAM" id="SSF50998">
    <property type="entry name" value="Quinoprotein alcohol dehydrogenase-like"/>
    <property type="match status" value="1"/>
</dbReference>
<protein>
    <recommendedName>
        <fullName evidence="5">Lethal giant larvae (Lgl)-like C-terminal domain-containing protein</fullName>
    </recommendedName>
</protein>
<feature type="region of interest" description="Disordered" evidence="4">
    <location>
        <begin position="578"/>
        <end position="605"/>
    </location>
</feature>
<dbReference type="Pfam" id="PF08596">
    <property type="entry name" value="Lgl_C"/>
    <property type="match status" value="1"/>
</dbReference>
<dbReference type="InterPro" id="IPR001680">
    <property type="entry name" value="WD40_rpt"/>
</dbReference>
<organism evidence="6 7">
    <name type="scientific">Humicola insolens</name>
    <name type="common">Soft-rot fungus</name>
    <dbReference type="NCBI Taxonomy" id="85995"/>
    <lineage>
        <taxon>Eukaryota</taxon>
        <taxon>Fungi</taxon>
        <taxon>Dikarya</taxon>
        <taxon>Ascomycota</taxon>
        <taxon>Pezizomycotina</taxon>
        <taxon>Sordariomycetes</taxon>
        <taxon>Sordariomycetidae</taxon>
        <taxon>Sordariales</taxon>
        <taxon>Chaetomiaceae</taxon>
        <taxon>Mycothermus</taxon>
    </lineage>
</organism>
<dbReference type="PANTHER" id="PTHR10241:SF25">
    <property type="entry name" value="TOMOSYN, ISOFORM C"/>
    <property type="match status" value="1"/>
</dbReference>
<feature type="compositionally biased region" description="Low complexity" evidence="4">
    <location>
        <begin position="963"/>
        <end position="979"/>
    </location>
</feature>
<feature type="region of interest" description="Disordered" evidence="4">
    <location>
        <begin position="958"/>
        <end position="979"/>
    </location>
</feature>
<dbReference type="EMBL" id="JAZGSY010000209">
    <property type="protein sequence ID" value="KAL1838516.1"/>
    <property type="molecule type" value="Genomic_DNA"/>
</dbReference>
<evidence type="ECO:0000259" key="5">
    <source>
        <dbReference type="Pfam" id="PF08596"/>
    </source>
</evidence>
<dbReference type="PROSITE" id="PS50082">
    <property type="entry name" value="WD_REPEATS_2"/>
    <property type="match status" value="1"/>
</dbReference>
<evidence type="ECO:0000256" key="2">
    <source>
        <dbReference type="ARBA" id="ARBA00022483"/>
    </source>
</evidence>
<dbReference type="InterPro" id="IPR013905">
    <property type="entry name" value="Lgl_C_dom"/>
</dbReference>
<accession>A0ABR3VAV0</accession>
<reference evidence="6 7" key="1">
    <citation type="journal article" date="2024" name="Commun. Biol.">
        <title>Comparative genomic analysis of thermophilic fungi reveals convergent evolutionary adaptations and gene losses.</title>
        <authorList>
            <person name="Steindorff A.S."/>
            <person name="Aguilar-Pontes M.V."/>
            <person name="Robinson A.J."/>
            <person name="Andreopoulos B."/>
            <person name="LaButti K."/>
            <person name="Kuo A."/>
            <person name="Mondo S."/>
            <person name="Riley R."/>
            <person name="Otillar R."/>
            <person name="Haridas S."/>
            <person name="Lipzen A."/>
            <person name="Grimwood J."/>
            <person name="Schmutz J."/>
            <person name="Clum A."/>
            <person name="Reid I.D."/>
            <person name="Moisan M.C."/>
            <person name="Butler G."/>
            <person name="Nguyen T.T.M."/>
            <person name="Dewar K."/>
            <person name="Conant G."/>
            <person name="Drula E."/>
            <person name="Henrissat B."/>
            <person name="Hansel C."/>
            <person name="Singer S."/>
            <person name="Hutchinson M.I."/>
            <person name="de Vries R.P."/>
            <person name="Natvig D.O."/>
            <person name="Powell A.J."/>
            <person name="Tsang A."/>
            <person name="Grigoriev I.V."/>
        </authorList>
    </citation>
    <scope>NUCLEOTIDE SEQUENCE [LARGE SCALE GENOMIC DNA]</scope>
    <source>
        <strain evidence="6 7">CBS 620.91</strain>
    </source>
</reference>
<dbReference type="Gene3D" id="2.130.10.10">
    <property type="entry name" value="YVTN repeat-like/Quinoprotein amine dehydrogenase"/>
    <property type="match status" value="2"/>
</dbReference>
<feature type="domain" description="Lethal giant larvae (Lgl)-like C-terminal" evidence="5">
    <location>
        <begin position="542"/>
        <end position="950"/>
    </location>
</feature>
<keyword evidence="3" id="KW-0853">WD repeat</keyword>
<evidence type="ECO:0000256" key="4">
    <source>
        <dbReference type="SAM" id="MobiDB-lite"/>
    </source>
</evidence>
<proteinExistence type="inferred from homology"/>
<dbReference type="SUPFAM" id="SSF50978">
    <property type="entry name" value="WD40 repeat-like"/>
    <property type="match status" value="1"/>
</dbReference>
<evidence type="ECO:0000256" key="1">
    <source>
        <dbReference type="ARBA" id="ARBA00008070"/>
    </source>
</evidence>
<gene>
    <name evidence="6" type="ORF">VTJ49DRAFT_2590</name>
</gene>
<evidence type="ECO:0000256" key="3">
    <source>
        <dbReference type="PROSITE-ProRule" id="PRU00221"/>
    </source>
</evidence>
<comment type="similarity">
    <text evidence="1">Belongs to the WD repeat L(2)GL family.</text>
</comment>
<keyword evidence="7" id="KW-1185">Reference proteome</keyword>
<feature type="repeat" description="WD" evidence="3">
    <location>
        <begin position="268"/>
        <end position="297"/>
    </location>
</feature>
<dbReference type="Proteomes" id="UP001583172">
    <property type="component" value="Unassembled WGS sequence"/>
</dbReference>